<sequence>MVVFGLILLLVALAIVIYMWLATAGMDPIAITYGFLNVEITPIWLFIVGGITLAAATCGLWLLAVGTRSKARRAKEVRQLRRQATDSDRRTERERDAAQLGKGSTSGSGTAPRGTGSSGSGEGPILPRPASDRRPGSTTGSGGTTGTS</sequence>
<feature type="transmembrane region" description="Helical" evidence="2">
    <location>
        <begin position="43"/>
        <end position="65"/>
    </location>
</feature>
<feature type="region of interest" description="Disordered" evidence="1">
    <location>
        <begin position="74"/>
        <end position="148"/>
    </location>
</feature>
<keyword evidence="4" id="KW-1185">Reference proteome</keyword>
<reference evidence="3 4" key="1">
    <citation type="submission" date="2016-03" db="EMBL/GenBank/DDBJ databases">
        <title>Shallow-sea hydrothermal system.</title>
        <authorList>
            <person name="Tang K."/>
        </authorList>
    </citation>
    <scope>NUCLEOTIDE SEQUENCE [LARGE SCALE GENOMIC DNA]</scope>
    <source>
        <strain evidence="3 4">JLT9</strain>
    </source>
</reference>
<evidence type="ECO:0000256" key="2">
    <source>
        <dbReference type="SAM" id="Phobius"/>
    </source>
</evidence>
<keyword evidence="2" id="KW-1133">Transmembrane helix</keyword>
<organism evidence="3 4">
    <name type="scientific">Serinicoccus hydrothermalis</name>
    <dbReference type="NCBI Taxonomy" id="1758689"/>
    <lineage>
        <taxon>Bacteria</taxon>
        <taxon>Bacillati</taxon>
        <taxon>Actinomycetota</taxon>
        <taxon>Actinomycetes</taxon>
        <taxon>Micrococcales</taxon>
        <taxon>Ornithinimicrobiaceae</taxon>
        <taxon>Serinicoccus</taxon>
    </lineage>
</organism>
<feature type="compositionally biased region" description="Gly residues" evidence="1">
    <location>
        <begin position="139"/>
        <end position="148"/>
    </location>
</feature>
<feature type="compositionally biased region" description="Basic and acidic residues" evidence="1">
    <location>
        <begin position="74"/>
        <end position="97"/>
    </location>
</feature>
<evidence type="ECO:0000313" key="3">
    <source>
        <dbReference type="EMBL" id="ANS78888.1"/>
    </source>
</evidence>
<accession>A0A1B1NBT1</accession>
<name>A0A1B1NBT1_9MICO</name>
<dbReference type="OrthoDB" id="4871871at2"/>
<gene>
    <name evidence="3" type="ORF">SGUI_1492</name>
</gene>
<dbReference type="STRING" id="1758689.SGUI_1492"/>
<protein>
    <recommendedName>
        <fullName evidence="5">Lipopolysaccharide assembly protein A domain-containing protein</fullName>
    </recommendedName>
</protein>
<dbReference type="KEGG" id="serj:SGUI_1492"/>
<dbReference type="EMBL" id="CP014989">
    <property type="protein sequence ID" value="ANS78888.1"/>
    <property type="molecule type" value="Genomic_DNA"/>
</dbReference>
<dbReference type="AlphaFoldDB" id="A0A1B1NBT1"/>
<evidence type="ECO:0008006" key="5">
    <source>
        <dbReference type="Google" id="ProtNLM"/>
    </source>
</evidence>
<keyword evidence="2" id="KW-0812">Transmembrane</keyword>
<proteinExistence type="predicted"/>
<keyword evidence="2" id="KW-0472">Membrane</keyword>
<evidence type="ECO:0000256" key="1">
    <source>
        <dbReference type="SAM" id="MobiDB-lite"/>
    </source>
</evidence>
<dbReference type="Proteomes" id="UP000092482">
    <property type="component" value="Chromosome"/>
</dbReference>
<evidence type="ECO:0000313" key="4">
    <source>
        <dbReference type="Proteomes" id="UP000092482"/>
    </source>
</evidence>
<dbReference type="RefSeq" id="WP_066638311.1">
    <property type="nucleotide sequence ID" value="NZ_CP014989.1"/>
</dbReference>